<evidence type="ECO:0000313" key="3">
    <source>
        <dbReference type="Proteomes" id="UP000663920"/>
    </source>
</evidence>
<dbReference type="EMBL" id="CP071869">
    <property type="protein sequence ID" value="QTE22150.1"/>
    <property type="molecule type" value="Genomic_DNA"/>
</dbReference>
<keyword evidence="3" id="KW-1185">Reference proteome</keyword>
<organism evidence="2 3">
    <name type="scientific">Polaribacter cellanae</name>
    <dbReference type="NCBI Taxonomy" id="2818493"/>
    <lineage>
        <taxon>Bacteria</taxon>
        <taxon>Pseudomonadati</taxon>
        <taxon>Bacteroidota</taxon>
        <taxon>Flavobacteriia</taxon>
        <taxon>Flavobacteriales</taxon>
        <taxon>Flavobacteriaceae</taxon>
    </lineage>
</organism>
<keyword evidence="1" id="KW-1133">Transmembrane helix</keyword>
<protein>
    <submittedName>
        <fullName evidence="2">Uncharacterized protein</fullName>
    </submittedName>
</protein>
<accession>A0A975CMW6</accession>
<dbReference type="Proteomes" id="UP000663920">
    <property type="component" value="Chromosome"/>
</dbReference>
<dbReference type="RefSeq" id="WP_208077833.1">
    <property type="nucleotide sequence ID" value="NZ_CP071869.1"/>
</dbReference>
<keyword evidence="1" id="KW-0812">Transmembrane</keyword>
<reference evidence="2 3" key="1">
    <citation type="submission" date="2021-03" db="EMBL/GenBank/DDBJ databases">
        <title>Complete genome of Polaribacter_sp.SM13.</title>
        <authorList>
            <person name="Jeong S.W."/>
            <person name="Bae J.W."/>
        </authorList>
    </citation>
    <scope>NUCLEOTIDE SEQUENCE [LARGE SCALE GENOMIC DNA]</scope>
    <source>
        <strain evidence="2 3">SM13</strain>
    </source>
</reference>
<name>A0A975CMW6_9FLAO</name>
<dbReference type="AlphaFoldDB" id="A0A975CMW6"/>
<sequence>MKASTTPAQLERGILTSVYKQDIKSGFATAKTESLSNVKYAIFNQECIESQIGVVLRVSLFTIAIIMIFF</sequence>
<evidence type="ECO:0000313" key="2">
    <source>
        <dbReference type="EMBL" id="QTE22150.1"/>
    </source>
</evidence>
<proteinExistence type="predicted"/>
<dbReference type="KEGG" id="pcea:J3359_15250"/>
<keyword evidence="1" id="KW-0472">Membrane</keyword>
<gene>
    <name evidence="2" type="ORF">J3359_15250</name>
</gene>
<evidence type="ECO:0000256" key="1">
    <source>
        <dbReference type="SAM" id="Phobius"/>
    </source>
</evidence>
<feature type="transmembrane region" description="Helical" evidence="1">
    <location>
        <begin position="52"/>
        <end position="69"/>
    </location>
</feature>